<reference evidence="4" key="1">
    <citation type="journal article" date="2019" name="Int. J. Syst. Evol. Microbiol.">
        <title>The Global Catalogue of Microorganisms (GCM) 10K type strain sequencing project: providing services to taxonomists for standard genome sequencing and annotation.</title>
        <authorList>
            <consortium name="The Broad Institute Genomics Platform"/>
            <consortium name="The Broad Institute Genome Sequencing Center for Infectious Disease"/>
            <person name="Wu L."/>
            <person name="Ma J."/>
        </authorList>
    </citation>
    <scope>NUCLEOTIDE SEQUENCE [LARGE SCALE GENOMIC DNA]</scope>
    <source>
        <strain evidence="4">KCTC 42964</strain>
    </source>
</reference>
<gene>
    <name evidence="3" type="primary">npdG</name>
    <name evidence="3" type="ORF">ACFOGJ_11170</name>
</gene>
<dbReference type="SUPFAM" id="SSF51735">
    <property type="entry name" value="NAD(P)-binding Rossmann-fold domains"/>
    <property type="match status" value="1"/>
</dbReference>
<accession>A0ABV7L0A7</accession>
<dbReference type="PANTHER" id="PTHR14239:SF0">
    <property type="entry name" value="F420-DEPENDENT NADP REDUCTASE"/>
    <property type="match status" value="1"/>
</dbReference>
<evidence type="ECO:0000313" key="3">
    <source>
        <dbReference type="EMBL" id="MFC3227796.1"/>
    </source>
</evidence>
<dbReference type="EMBL" id="JBHRTR010000025">
    <property type="protein sequence ID" value="MFC3227796.1"/>
    <property type="molecule type" value="Genomic_DNA"/>
</dbReference>
<dbReference type="PANTHER" id="PTHR14239">
    <property type="entry name" value="DUDULIN-RELATED"/>
    <property type="match status" value="1"/>
</dbReference>
<evidence type="ECO:0000259" key="2">
    <source>
        <dbReference type="Pfam" id="PF03807"/>
    </source>
</evidence>
<comment type="caution">
    <text evidence="3">The sequence shown here is derived from an EMBL/GenBank/DDBJ whole genome shotgun (WGS) entry which is preliminary data.</text>
</comment>
<protein>
    <submittedName>
        <fullName evidence="3">NADPH-dependent F420 reductase</fullName>
    </submittedName>
</protein>
<name>A0ABV7L0A7_9PROT</name>
<dbReference type="InterPro" id="IPR051267">
    <property type="entry name" value="STEAP_metalloreductase"/>
</dbReference>
<sequence length="231" mass="22571">MTTDGPAGAQTVLAIVGGSGALGGGLALRAARAGIPVIIGSRTAEKAAEAAASVAAAVPGAAVQGVENVAAAKAGDMVLVAVPFASQAETLAAIAPHVAGKIVVDTTVPLVPPKVARVQLPPEGSAAACAAKALGPEARLVTAFHNVSAQKLRGEGPVGCDVLVFGDEPEARAAVIELADRMGLRGLHGGVLDNAAAAEAMTSVLIAVNKRYKVAEGAGLRITGIGGTSED</sequence>
<feature type="domain" description="Pyrroline-5-carboxylate reductase catalytic N-terminal" evidence="2">
    <location>
        <begin position="13"/>
        <end position="109"/>
    </location>
</feature>
<keyword evidence="4" id="KW-1185">Reference proteome</keyword>
<evidence type="ECO:0000256" key="1">
    <source>
        <dbReference type="ARBA" id="ARBA00023002"/>
    </source>
</evidence>
<dbReference type="Gene3D" id="3.40.50.720">
    <property type="entry name" value="NAD(P)-binding Rossmann-like Domain"/>
    <property type="match status" value="1"/>
</dbReference>
<dbReference type="Pfam" id="PF03807">
    <property type="entry name" value="F420_oxidored"/>
    <property type="match status" value="1"/>
</dbReference>
<dbReference type="InterPro" id="IPR010185">
    <property type="entry name" value="NpdG"/>
</dbReference>
<organism evidence="3 4">
    <name type="scientific">Marinibaculum pumilum</name>
    <dbReference type="NCBI Taxonomy" id="1766165"/>
    <lineage>
        <taxon>Bacteria</taxon>
        <taxon>Pseudomonadati</taxon>
        <taxon>Pseudomonadota</taxon>
        <taxon>Alphaproteobacteria</taxon>
        <taxon>Rhodospirillales</taxon>
        <taxon>Rhodospirillaceae</taxon>
        <taxon>Marinibaculum</taxon>
    </lineage>
</organism>
<keyword evidence="1" id="KW-0560">Oxidoreductase</keyword>
<dbReference type="InterPro" id="IPR036291">
    <property type="entry name" value="NAD(P)-bd_dom_sf"/>
</dbReference>
<evidence type="ECO:0000313" key="4">
    <source>
        <dbReference type="Proteomes" id="UP001595528"/>
    </source>
</evidence>
<dbReference type="Proteomes" id="UP001595528">
    <property type="component" value="Unassembled WGS sequence"/>
</dbReference>
<proteinExistence type="predicted"/>
<dbReference type="RefSeq" id="WP_379900274.1">
    <property type="nucleotide sequence ID" value="NZ_JBHRTR010000025.1"/>
</dbReference>
<dbReference type="InterPro" id="IPR028939">
    <property type="entry name" value="P5C_Rdtase_cat_N"/>
</dbReference>
<dbReference type="NCBIfam" id="TIGR01915">
    <property type="entry name" value="npdG"/>
    <property type="match status" value="1"/>
</dbReference>